<reference evidence="3" key="1">
    <citation type="journal article" date="2019" name="Int. J. Syst. Evol. Microbiol.">
        <title>The Global Catalogue of Microorganisms (GCM) 10K type strain sequencing project: providing services to taxonomists for standard genome sequencing and annotation.</title>
        <authorList>
            <consortium name="The Broad Institute Genomics Platform"/>
            <consortium name="The Broad Institute Genome Sequencing Center for Infectious Disease"/>
            <person name="Wu L."/>
            <person name="Ma J."/>
        </authorList>
    </citation>
    <scope>NUCLEOTIDE SEQUENCE [LARGE SCALE GENOMIC DNA]</scope>
    <source>
        <strain evidence="3">JCM 16929</strain>
    </source>
</reference>
<organism evidence="2 3">
    <name type="scientific">Microlunatus ginsengisoli</name>
    <dbReference type="NCBI Taxonomy" id="363863"/>
    <lineage>
        <taxon>Bacteria</taxon>
        <taxon>Bacillati</taxon>
        <taxon>Actinomycetota</taxon>
        <taxon>Actinomycetes</taxon>
        <taxon>Propionibacteriales</taxon>
        <taxon>Propionibacteriaceae</taxon>
        <taxon>Microlunatus</taxon>
    </lineage>
</organism>
<keyword evidence="1" id="KW-0812">Transmembrane</keyword>
<keyword evidence="1" id="KW-0472">Membrane</keyword>
<name>A0ABP6ZX70_9ACTN</name>
<sequence>MSMASSVQLRGRAVRDPSRRRPVVAVALAAVQALVAVNAVIGGWQLIATGFGIPPEWLARTPFSGWVWPGVLLWLTVGVPQFVGVGAALVRTPWWPQIGWRVGLLTGAGLLAWILVQLAVLQHYFFLQPVIAGVGLVEIALAVGWRHLATSRLG</sequence>
<evidence type="ECO:0000256" key="1">
    <source>
        <dbReference type="SAM" id="Phobius"/>
    </source>
</evidence>
<gene>
    <name evidence="2" type="ORF">GCM10022236_22000</name>
</gene>
<keyword evidence="1" id="KW-1133">Transmembrane helix</keyword>
<accession>A0ABP6ZX70</accession>
<evidence type="ECO:0000313" key="2">
    <source>
        <dbReference type="EMBL" id="GAA3619379.1"/>
    </source>
</evidence>
<feature type="transmembrane region" description="Helical" evidence="1">
    <location>
        <begin position="102"/>
        <end position="120"/>
    </location>
</feature>
<keyword evidence="3" id="KW-1185">Reference proteome</keyword>
<comment type="caution">
    <text evidence="2">The sequence shown here is derived from an EMBL/GenBank/DDBJ whole genome shotgun (WGS) entry which is preliminary data.</text>
</comment>
<dbReference type="EMBL" id="BAABAB010000015">
    <property type="protein sequence ID" value="GAA3619379.1"/>
    <property type="molecule type" value="Genomic_DNA"/>
</dbReference>
<dbReference type="Proteomes" id="UP001501490">
    <property type="component" value="Unassembled WGS sequence"/>
</dbReference>
<proteinExistence type="predicted"/>
<feature type="transmembrane region" description="Helical" evidence="1">
    <location>
        <begin position="126"/>
        <end position="145"/>
    </location>
</feature>
<feature type="transmembrane region" description="Helical" evidence="1">
    <location>
        <begin position="67"/>
        <end position="90"/>
    </location>
</feature>
<evidence type="ECO:0000313" key="3">
    <source>
        <dbReference type="Proteomes" id="UP001501490"/>
    </source>
</evidence>
<protein>
    <submittedName>
        <fullName evidence="2">Uncharacterized protein</fullName>
    </submittedName>
</protein>
<feature type="transmembrane region" description="Helical" evidence="1">
    <location>
        <begin position="21"/>
        <end position="47"/>
    </location>
</feature>